<reference evidence="1 2" key="1">
    <citation type="submission" date="2014-10" db="EMBL/GenBank/DDBJ databases">
        <title>Genome sequence of Novosphingobium malaysiense MUSC 273(T).</title>
        <authorList>
            <person name="Lee L.-H."/>
        </authorList>
    </citation>
    <scope>NUCLEOTIDE SEQUENCE [LARGE SCALE GENOMIC DNA]</scope>
    <source>
        <strain evidence="1 2">MUSC 273</strain>
    </source>
</reference>
<evidence type="ECO:0000313" key="2">
    <source>
        <dbReference type="Proteomes" id="UP000031057"/>
    </source>
</evidence>
<organism evidence="1 2">
    <name type="scientific">Novosphingobium malaysiense</name>
    <dbReference type="NCBI Taxonomy" id="1348853"/>
    <lineage>
        <taxon>Bacteria</taxon>
        <taxon>Pseudomonadati</taxon>
        <taxon>Pseudomonadota</taxon>
        <taxon>Alphaproteobacteria</taxon>
        <taxon>Sphingomonadales</taxon>
        <taxon>Sphingomonadaceae</taxon>
        <taxon>Novosphingobium</taxon>
    </lineage>
</organism>
<evidence type="ECO:0000313" key="1">
    <source>
        <dbReference type="EMBL" id="KHK89829.1"/>
    </source>
</evidence>
<dbReference type="Proteomes" id="UP000031057">
    <property type="component" value="Unassembled WGS sequence"/>
</dbReference>
<keyword evidence="2" id="KW-1185">Reference proteome</keyword>
<name>A0A0B1ZKG5_9SPHN</name>
<comment type="caution">
    <text evidence="1">The sequence shown here is derived from an EMBL/GenBank/DDBJ whole genome shotgun (WGS) entry which is preliminary data.</text>
</comment>
<dbReference type="EMBL" id="JTDI01000006">
    <property type="protein sequence ID" value="KHK89829.1"/>
    <property type="molecule type" value="Genomic_DNA"/>
</dbReference>
<gene>
    <name evidence="1" type="ORF">LK12_18090</name>
</gene>
<dbReference type="AlphaFoldDB" id="A0A0B1ZKG5"/>
<sequence length="92" mass="9863">MLPDVQGLGEFSDRECSPGFRSLVLDPIDRAGIQTGALRQLNKGKPTMIAQGTQPGWAYDYQFCSPKTPEPKDGAVARTACLPAPAEPCRTA</sequence>
<protein>
    <submittedName>
        <fullName evidence="1">Uncharacterized protein</fullName>
    </submittedName>
</protein>
<proteinExistence type="predicted"/>
<accession>A0A0B1ZKG5</accession>